<dbReference type="InterPro" id="IPR008928">
    <property type="entry name" value="6-hairpin_glycosidase_sf"/>
</dbReference>
<dbReference type="Pfam" id="PF13243">
    <property type="entry name" value="SQHop_cyclase_C"/>
    <property type="match status" value="1"/>
</dbReference>
<dbReference type="STRING" id="1163617.SCD_n02964"/>
<feature type="domain" description="Squalene cyclase C-terminal" evidence="1">
    <location>
        <begin position="95"/>
        <end position="257"/>
    </location>
</feature>
<dbReference type="InterPro" id="IPR032696">
    <property type="entry name" value="SQ_cyclase_C"/>
</dbReference>
<dbReference type="KEGG" id="sdr:SCD_n02964"/>
<dbReference type="eggNOG" id="COG1657">
    <property type="taxonomic scope" value="Bacteria"/>
</dbReference>
<dbReference type="GO" id="GO:0005975">
    <property type="term" value="P:carbohydrate metabolic process"/>
    <property type="evidence" value="ECO:0007669"/>
    <property type="project" value="InterPro"/>
</dbReference>
<evidence type="ECO:0000259" key="1">
    <source>
        <dbReference type="Pfam" id="PF13243"/>
    </source>
</evidence>
<dbReference type="HOGENOM" id="CLU_728898_0_0_4"/>
<dbReference type="OrthoDB" id="5486200at2"/>
<dbReference type="EMBL" id="AP013066">
    <property type="protein sequence ID" value="BAN36763.1"/>
    <property type="molecule type" value="Genomic_DNA"/>
</dbReference>
<dbReference type="Proteomes" id="UP000015559">
    <property type="component" value="Chromosome"/>
</dbReference>
<name>S6ADV9_SULDS</name>
<dbReference type="SUPFAM" id="SSF48208">
    <property type="entry name" value="Six-hairpin glycosidases"/>
    <property type="match status" value="1"/>
</dbReference>
<evidence type="ECO:0000313" key="2">
    <source>
        <dbReference type="EMBL" id="BAN36763.1"/>
    </source>
</evidence>
<reference evidence="2 3" key="1">
    <citation type="journal article" date="2012" name="Appl. Environ. Microbiol.">
        <title>Draft genome sequence of a psychrotolerant sulfur-oxidizing bacterium, Sulfuricella denitrificans skB26, and proteomic insights into cold adaptation.</title>
        <authorList>
            <person name="Watanabe T."/>
            <person name="Kojima H."/>
            <person name="Fukui M."/>
        </authorList>
    </citation>
    <scope>NUCLEOTIDE SEQUENCE [LARGE SCALE GENOMIC DNA]</scope>
    <source>
        <strain evidence="3">skB26</strain>
    </source>
</reference>
<proteinExistence type="predicted"/>
<gene>
    <name evidence="2" type="ORF">SCD_n02964</name>
</gene>
<evidence type="ECO:0000313" key="3">
    <source>
        <dbReference type="Proteomes" id="UP000015559"/>
    </source>
</evidence>
<accession>S6ADV9</accession>
<dbReference type="AlphaFoldDB" id="S6ADV9"/>
<sequence length="412" mass="46068">MRGGVNLATLLSLPFRFKPWRPRHLRLIMNDLMRPAAEKPRSHQMHLVGVIDWLCRAQDVRENQLDAGGVSAGWSFEDGWLPSYPETTGYIIETFLAAANILDRPELVSRAQRMIDWELSIQLQDGAFPGHFGEAGSQPVIFNTGQIMHGMLAGYLLLGRKECLEAAVKAGWWLTRQQEADGCWRRFEHNDVPHVYNTRGTWALLATGLIANERELTQAARRNLDWALTQQTQSGWFSTNAFTSDKAPFTHTIAYAIRGFLESGVLLGDERYLSAALVAARGMARAQRADGWLAGTYADNWEPRATYSCLTGVAQMSLNWTRLAQDGGAPELREHARRAIEYVKRTQRLDDADNAVKGGIAGSSPIWGDYSRFEYPNWAAKFFADALMMDMKDEAIPPVATRLANQGAQSHG</sequence>
<dbReference type="CDD" id="cd00688">
    <property type="entry name" value="ISOPREN_C2_like"/>
    <property type="match status" value="1"/>
</dbReference>
<dbReference type="Gene3D" id="1.50.10.20">
    <property type="match status" value="1"/>
</dbReference>
<keyword evidence="3" id="KW-1185">Reference proteome</keyword>
<protein>
    <recommendedName>
        <fullName evidence="1">Squalene cyclase C-terminal domain-containing protein</fullName>
    </recommendedName>
</protein>
<organism evidence="2 3">
    <name type="scientific">Sulfuricella denitrificans (strain DSM 22764 / NBRC 105220 / skB26)</name>
    <dbReference type="NCBI Taxonomy" id="1163617"/>
    <lineage>
        <taxon>Bacteria</taxon>
        <taxon>Pseudomonadati</taxon>
        <taxon>Pseudomonadota</taxon>
        <taxon>Betaproteobacteria</taxon>
        <taxon>Nitrosomonadales</taxon>
        <taxon>Sulfuricellaceae</taxon>
        <taxon>Sulfuricella</taxon>
    </lineage>
</organism>